<dbReference type="Gene3D" id="3.30.70.920">
    <property type="match status" value="1"/>
</dbReference>
<dbReference type="InterPro" id="IPR011991">
    <property type="entry name" value="ArsR-like_HTH"/>
</dbReference>
<dbReference type="InterPro" id="IPR019885">
    <property type="entry name" value="Tscrpt_reg_HTH_AsnC-type_CS"/>
</dbReference>
<dbReference type="SUPFAM" id="SSF54909">
    <property type="entry name" value="Dimeric alpha+beta barrel"/>
    <property type="match status" value="1"/>
</dbReference>
<dbReference type="RefSeq" id="WP_233087739.1">
    <property type="nucleotide sequence ID" value="NZ_BAABWN010000002.1"/>
</dbReference>
<proteinExistence type="predicted"/>
<keyword evidence="2" id="KW-0238">DNA-binding</keyword>
<evidence type="ECO:0000256" key="2">
    <source>
        <dbReference type="ARBA" id="ARBA00023125"/>
    </source>
</evidence>
<dbReference type="PANTHER" id="PTHR30154:SF34">
    <property type="entry name" value="TRANSCRIPTIONAL REGULATOR AZLB"/>
    <property type="match status" value="1"/>
</dbReference>
<sequence length="155" mass="17399">MINLDRTDKRILNHLQKDGSLSNLELAEKVGLSASPCSRRVKALREAGIIGKTVTVLEPRPLGLNLTALIHISMDRHTPDRFELFEAEIESYPEVQECYLITGQSSDYVLKVVVKDMEAYQQFLLGRLTRIPGVSGVQSSFVMKRAKDTTEIPIE</sequence>
<dbReference type="InterPro" id="IPR036388">
    <property type="entry name" value="WH-like_DNA-bd_sf"/>
</dbReference>
<evidence type="ECO:0000259" key="4">
    <source>
        <dbReference type="PROSITE" id="PS50956"/>
    </source>
</evidence>
<keyword evidence="3" id="KW-0804">Transcription</keyword>
<evidence type="ECO:0000256" key="1">
    <source>
        <dbReference type="ARBA" id="ARBA00023015"/>
    </source>
</evidence>
<dbReference type="InterPro" id="IPR036390">
    <property type="entry name" value="WH_DNA-bd_sf"/>
</dbReference>
<dbReference type="InterPro" id="IPR019887">
    <property type="entry name" value="Tscrpt_reg_AsnC/Lrp_C"/>
</dbReference>
<dbReference type="SUPFAM" id="SSF46785">
    <property type="entry name" value="Winged helix' DNA-binding domain"/>
    <property type="match status" value="1"/>
</dbReference>
<dbReference type="PROSITE" id="PS50956">
    <property type="entry name" value="HTH_ASNC_2"/>
    <property type="match status" value="1"/>
</dbReference>
<dbReference type="Proteomes" id="UP001465153">
    <property type="component" value="Unassembled WGS sequence"/>
</dbReference>
<dbReference type="InterPro" id="IPR019888">
    <property type="entry name" value="Tscrpt_reg_AsnC-like"/>
</dbReference>
<dbReference type="PANTHER" id="PTHR30154">
    <property type="entry name" value="LEUCINE-RESPONSIVE REGULATORY PROTEIN"/>
    <property type="match status" value="1"/>
</dbReference>
<protein>
    <submittedName>
        <fullName evidence="5">Lrp/AsnC family transcriptional regulator</fullName>
    </submittedName>
</protein>
<organism evidence="5 6">
    <name type="scientific">Sessilibacter corallicola</name>
    <dbReference type="NCBI Taxonomy" id="2904075"/>
    <lineage>
        <taxon>Bacteria</taxon>
        <taxon>Pseudomonadati</taxon>
        <taxon>Pseudomonadota</taxon>
        <taxon>Gammaproteobacteria</taxon>
        <taxon>Cellvibrionales</taxon>
        <taxon>Cellvibrionaceae</taxon>
        <taxon>Sessilibacter</taxon>
    </lineage>
</organism>
<dbReference type="PRINTS" id="PR00033">
    <property type="entry name" value="HTHASNC"/>
</dbReference>
<evidence type="ECO:0000313" key="5">
    <source>
        <dbReference type="EMBL" id="GAA6166913.1"/>
    </source>
</evidence>
<dbReference type="InterPro" id="IPR000485">
    <property type="entry name" value="AsnC-type_HTH_dom"/>
</dbReference>
<gene>
    <name evidence="5" type="ORF">NBRC116591_07230</name>
</gene>
<dbReference type="InterPro" id="IPR011008">
    <property type="entry name" value="Dimeric_a/b-barrel"/>
</dbReference>
<accession>A0ABQ0A5X1</accession>
<keyword evidence="6" id="KW-1185">Reference proteome</keyword>
<name>A0ABQ0A5X1_9GAMM</name>
<dbReference type="Pfam" id="PF13412">
    <property type="entry name" value="HTH_24"/>
    <property type="match status" value="1"/>
</dbReference>
<dbReference type="EMBL" id="BAABWN010000002">
    <property type="protein sequence ID" value="GAA6166913.1"/>
    <property type="molecule type" value="Genomic_DNA"/>
</dbReference>
<dbReference type="SMART" id="SM00344">
    <property type="entry name" value="HTH_ASNC"/>
    <property type="match status" value="1"/>
</dbReference>
<reference evidence="5 6" key="1">
    <citation type="submission" date="2024-04" db="EMBL/GenBank/DDBJ databases">
        <title>Draft genome sequence of Sessilibacter corallicola NBRC 116591.</title>
        <authorList>
            <person name="Miyakawa T."/>
            <person name="Kusuya Y."/>
            <person name="Miura T."/>
        </authorList>
    </citation>
    <scope>NUCLEOTIDE SEQUENCE [LARGE SCALE GENOMIC DNA]</scope>
    <source>
        <strain evidence="5 6">KU-00831-HH</strain>
    </source>
</reference>
<dbReference type="PROSITE" id="PS00519">
    <property type="entry name" value="HTH_ASNC_1"/>
    <property type="match status" value="1"/>
</dbReference>
<dbReference type="CDD" id="cd00090">
    <property type="entry name" value="HTH_ARSR"/>
    <property type="match status" value="1"/>
</dbReference>
<evidence type="ECO:0000256" key="3">
    <source>
        <dbReference type="ARBA" id="ARBA00023163"/>
    </source>
</evidence>
<keyword evidence="1" id="KW-0805">Transcription regulation</keyword>
<comment type="caution">
    <text evidence="5">The sequence shown here is derived from an EMBL/GenBank/DDBJ whole genome shotgun (WGS) entry which is preliminary data.</text>
</comment>
<dbReference type="Pfam" id="PF01037">
    <property type="entry name" value="AsnC_trans_reg"/>
    <property type="match status" value="1"/>
</dbReference>
<dbReference type="Gene3D" id="1.10.10.10">
    <property type="entry name" value="Winged helix-like DNA-binding domain superfamily/Winged helix DNA-binding domain"/>
    <property type="match status" value="1"/>
</dbReference>
<evidence type="ECO:0000313" key="6">
    <source>
        <dbReference type="Proteomes" id="UP001465153"/>
    </source>
</evidence>
<feature type="domain" description="HTH asnC-type" evidence="4">
    <location>
        <begin position="4"/>
        <end position="65"/>
    </location>
</feature>